<dbReference type="AlphaFoldDB" id="A0A9X9X2P9"/>
<name>A0A9X9X2P9_9PROT</name>
<keyword evidence="4" id="KW-1185">Reference proteome</keyword>
<evidence type="ECO:0000313" key="4">
    <source>
        <dbReference type="Proteomes" id="UP001138751"/>
    </source>
</evidence>
<dbReference type="Pfam" id="PF21006">
    <property type="entry name" value="NHase_beta_N"/>
    <property type="match status" value="1"/>
</dbReference>
<feature type="domain" description="Nitrile hydratase beta subunit-like N-terminal" evidence="2">
    <location>
        <begin position="10"/>
        <end position="95"/>
    </location>
</feature>
<protein>
    <submittedName>
        <fullName evidence="3">Nitrile hydratase subunit beta</fullName>
    </submittedName>
</protein>
<reference evidence="3" key="1">
    <citation type="submission" date="2020-01" db="EMBL/GenBank/DDBJ databases">
        <authorList>
            <person name="Rat A."/>
        </authorList>
    </citation>
    <scope>NUCLEOTIDE SEQUENCE</scope>
    <source>
        <strain evidence="3">LMG 31231</strain>
    </source>
</reference>
<evidence type="ECO:0000259" key="2">
    <source>
        <dbReference type="Pfam" id="PF21006"/>
    </source>
</evidence>
<evidence type="ECO:0000313" key="3">
    <source>
        <dbReference type="EMBL" id="MBR0673678.1"/>
    </source>
</evidence>
<dbReference type="SUPFAM" id="SSF50090">
    <property type="entry name" value="Electron transport accessory proteins"/>
    <property type="match status" value="1"/>
</dbReference>
<gene>
    <name evidence="3" type="ORF">GXW76_21070</name>
</gene>
<dbReference type="InterPro" id="IPR049054">
    <property type="entry name" value="CN_hydtase_beta-like_N"/>
</dbReference>
<dbReference type="InterPro" id="IPR008990">
    <property type="entry name" value="Elect_transpt_acc-like_dom_sf"/>
</dbReference>
<dbReference type="InterPro" id="IPR042262">
    <property type="entry name" value="CN_hydtase_beta_C"/>
</dbReference>
<feature type="compositionally biased region" description="Basic and acidic residues" evidence="1">
    <location>
        <begin position="23"/>
        <end position="33"/>
    </location>
</feature>
<dbReference type="RefSeq" id="WP_211864082.1">
    <property type="nucleotide sequence ID" value="NZ_JAAEDM010000083.1"/>
</dbReference>
<dbReference type="EMBL" id="JAAEDM010000083">
    <property type="protein sequence ID" value="MBR0673678.1"/>
    <property type="molecule type" value="Genomic_DNA"/>
</dbReference>
<comment type="caution">
    <text evidence="3">The sequence shown here is derived from an EMBL/GenBank/DDBJ whole genome shotgun (WGS) entry which is preliminary data.</text>
</comment>
<organism evidence="3 4">
    <name type="scientific">Neoroseomonas soli</name>
    <dbReference type="NCBI Taxonomy" id="1081025"/>
    <lineage>
        <taxon>Bacteria</taxon>
        <taxon>Pseudomonadati</taxon>
        <taxon>Pseudomonadota</taxon>
        <taxon>Alphaproteobacteria</taxon>
        <taxon>Acetobacterales</taxon>
        <taxon>Acetobacteraceae</taxon>
        <taxon>Neoroseomonas</taxon>
    </lineage>
</organism>
<proteinExistence type="predicted"/>
<reference evidence="3" key="2">
    <citation type="journal article" date="2021" name="Syst. Appl. Microbiol.">
        <title>Roseomonas hellenica sp. nov., isolated from roots of wild-growing Alkanna tinctoria.</title>
        <authorList>
            <person name="Rat A."/>
            <person name="Naranjo H.D."/>
            <person name="Lebbe L."/>
            <person name="Cnockaert M."/>
            <person name="Krigas N."/>
            <person name="Grigoriadou K."/>
            <person name="Maloupa E."/>
            <person name="Willems A."/>
        </authorList>
    </citation>
    <scope>NUCLEOTIDE SEQUENCE</scope>
    <source>
        <strain evidence="3">LMG 31231</strain>
    </source>
</reference>
<evidence type="ECO:0000256" key="1">
    <source>
        <dbReference type="SAM" id="MobiDB-lite"/>
    </source>
</evidence>
<sequence length="97" mass="10915">MPDDQHTPATHDIGGLPRFHCTPVEHDEAPPDAFGKKVDALRQVLAQKKLMTVDELRRGIESIPEGEYFALGYYERWLRSIAGLMVEKGLVAKDVLE</sequence>
<dbReference type="Gene3D" id="1.10.472.20">
    <property type="entry name" value="Nitrile hydratase, beta subunit"/>
    <property type="match status" value="1"/>
</dbReference>
<accession>A0A9X9X2P9</accession>
<feature type="region of interest" description="Disordered" evidence="1">
    <location>
        <begin position="1"/>
        <end position="33"/>
    </location>
</feature>
<dbReference type="Proteomes" id="UP001138751">
    <property type="component" value="Unassembled WGS sequence"/>
</dbReference>